<evidence type="ECO:0000256" key="6">
    <source>
        <dbReference type="ARBA" id="ARBA00023136"/>
    </source>
</evidence>
<dbReference type="SMART" id="SM00965">
    <property type="entry name" value="STN"/>
    <property type="match status" value="1"/>
</dbReference>
<evidence type="ECO:0000256" key="3">
    <source>
        <dbReference type="ARBA" id="ARBA00022448"/>
    </source>
</evidence>
<evidence type="ECO:0000256" key="2">
    <source>
        <dbReference type="ARBA" id="ARBA00006304"/>
    </source>
</evidence>
<comment type="caution">
    <text evidence="11">The sequence shown here is derived from an EMBL/GenBank/DDBJ whole genome shotgun (WGS) entry which is preliminary data.</text>
</comment>
<dbReference type="Pfam" id="PF03958">
    <property type="entry name" value="Secretin_N"/>
    <property type="match status" value="1"/>
</dbReference>
<protein>
    <submittedName>
        <fullName evidence="11">Type 4a pilus secretin PilQ</fullName>
    </submittedName>
</protein>
<evidence type="ECO:0000259" key="10">
    <source>
        <dbReference type="SMART" id="SM00965"/>
    </source>
</evidence>
<keyword evidence="3 8" id="KW-0813">Transport</keyword>
<gene>
    <name evidence="11" type="primary">pilQ</name>
    <name evidence="11" type="ORF">GCM10022414_22940</name>
</gene>
<dbReference type="PANTHER" id="PTHR30604">
    <property type="entry name" value="PROTEIN TRANSPORT PROTEIN HOFQ"/>
    <property type="match status" value="1"/>
</dbReference>
<dbReference type="InterPro" id="IPR038591">
    <property type="entry name" value="NolW-like_sf"/>
</dbReference>
<name>A0ABP7WV87_9GAMM</name>
<dbReference type="NCBIfam" id="TIGR02515">
    <property type="entry name" value="IV_pilus_PilQ"/>
    <property type="match status" value="1"/>
</dbReference>
<evidence type="ECO:0000256" key="4">
    <source>
        <dbReference type="ARBA" id="ARBA00022729"/>
    </source>
</evidence>
<dbReference type="InterPro" id="IPR011662">
    <property type="entry name" value="Secretin/TonB_short_N"/>
</dbReference>
<keyword evidence="4" id="KW-0732">Signal</keyword>
<dbReference type="PRINTS" id="PR00811">
    <property type="entry name" value="BCTERIALGSPD"/>
</dbReference>
<dbReference type="InterPro" id="IPR013355">
    <property type="entry name" value="Pilus_4_PilQ"/>
</dbReference>
<keyword evidence="12" id="KW-1185">Reference proteome</keyword>
<comment type="similarity">
    <text evidence="2">Belongs to the bacterial secretin family. PilQ subfamily.</text>
</comment>
<dbReference type="Pfam" id="PF07660">
    <property type="entry name" value="STN"/>
    <property type="match status" value="1"/>
</dbReference>
<reference evidence="12" key="1">
    <citation type="journal article" date="2019" name="Int. J. Syst. Evol. Microbiol.">
        <title>The Global Catalogue of Microorganisms (GCM) 10K type strain sequencing project: providing services to taxonomists for standard genome sequencing and annotation.</title>
        <authorList>
            <consortium name="The Broad Institute Genomics Platform"/>
            <consortium name="The Broad Institute Genome Sequencing Center for Infectious Disease"/>
            <person name="Wu L."/>
            <person name="Ma J."/>
        </authorList>
    </citation>
    <scope>NUCLEOTIDE SEQUENCE [LARGE SCALE GENOMIC DNA]</scope>
    <source>
        <strain evidence="12">JCM 17304</strain>
    </source>
</reference>
<feature type="domain" description="Secretin/TonB short N-terminal" evidence="10">
    <location>
        <begin position="315"/>
        <end position="363"/>
    </location>
</feature>
<evidence type="ECO:0000256" key="9">
    <source>
        <dbReference type="SAM" id="MobiDB-lite"/>
    </source>
</evidence>
<dbReference type="InterPro" id="IPR004846">
    <property type="entry name" value="T2SS/T3SS_dom"/>
</dbReference>
<dbReference type="Gene3D" id="2.60.40.3470">
    <property type="match status" value="1"/>
</dbReference>
<organism evidence="11 12">
    <name type="scientific">Zhongshania borealis</name>
    <dbReference type="NCBI Taxonomy" id="889488"/>
    <lineage>
        <taxon>Bacteria</taxon>
        <taxon>Pseudomonadati</taxon>
        <taxon>Pseudomonadota</taxon>
        <taxon>Gammaproteobacteria</taxon>
        <taxon>Cellvibrionales</taxon>
        <taxon>Spongiibacteraceae</taxon>
        <taxon>Zhongshania</taxon>
    </lineage>
</organism>
<keyword evidence="6" id="KW-0472">Membrane</keyword>
<dbReference type="Pfam" id="PF00263">
    <property type="entry name" value="Secretin"/>
    <property type="match status" value="1"/>
</dbReference>
<dbReference type="Proteomes" id="UP001500392">
    <property type="component" value="Unassembled WGS sequence"/>
</dbReference>
<dbReference type="EMBL" id="BAABDM010000004">
    <property type="protein sequence ID" value="GAA4097629.1"/>
    <property type="molecule type" value="Genomic_DNA"/>
</dbReference>
<evidence type="ECO:0000313" key="12">
    <source>
        <dbReference type="Proteomes" id="UP001500392"/>
    </source>
</evidence>
<evidence type="ECO:0000256" key="8">
    <source>
        <dbReference type="RuleBase" id="RU004004"/>
    </source>
</evidence>
<accession>A0ABP7WV87</accession>
<dbReference type="InterPro" id="IPR005644">
    <property type="entry name" value="NolW-like"/>
</dbReference>
<dbReference type="Pfam" id="PF11741">
    <property type="entry name" value="AMIN"/>
    <property type="match status" value="1"/>
</dbReference>
<evidence type="ECO:0000256" key="5">
    <source>
        <dbReference type="ARBA" id="ARBA00022927"/>
    </source>
</evidence>
<evidence type="ECO:0000256" key="7">
    <source>
        <dbReference type="ARBA" id="ARBA00023237"/>
    </source>
</evidence>
<dbReference type="InterPro" id="IPR001775">
    <property type="entry name" value="GspD/PilQ"/>
</dbReference>
<dbReference type="InterPro" id="IPR021731">
    <property type="entry name" value="AMIN_dom"/>
</dbReference>
<dbReference type="Gene3D" id="3.30.1370.120">
    <property type="match status" value="1"/>
</dbReference>
<dbReference type="RefSeq" id="WP_344936024.1">
    <property type="nucleotide sequence ID" value="NZ_BAABDM010000004.1"/>
</dbReference>
<keyword evidence="7" id="KW-0998">Cell outer membrane</keyword>
<dbReference type="PANTHER" id="PTHR30604:SF1">
    <property type="entry name" value="DNA UTILIZATION PROTEIN HOFQ"/>
    <property type="match status" value="1"/>
</dbReference>
<evidence type="ECO:0000256" key="1">
    <source>
        <dbReference type="ARBA" id="ARBA00004442"/>
    </source>
</evidence>
<comment type="subcellular location">
    <subcellularLocation>
        <location evidence="1 8">Cell outer membrane</location>
    </subcellularLocation>
</comment>
<feature type="region of interest" description="Disordered" evidence="9">
    <location>
        <begin position="407"/>
        <end position="428"/>
    </location>
</feature>
<proteinExistence type="inferred from homology"/>
<sequence>MNTRKQMQSAVQGKRSGGATTNMGRQFLGGVCLLLASIAAAASNLTDVQFNSLQGGSFEARLTFDGPAPEVKGYTIEKPARIALDLVATGNNLSQKKFPLSYDNASSAVVLEGRDRTRVVLNLVKLASYQTRVDGNMLIVEVGSGGGQAYLKEKYNSPLVATTKTMAPAQNNITDLDFRRGDKGEGRLVVQLADAKADINVYVEGSKIKVDFGGVGLPASLQRRFDVVDFATPVKSVEARMGEKGAKLAIEAQGEYDYLAYQTDTEYVVSVKPLTKKEVADRRREFAYVGEKLSLNFQDIEVRSVLQLIADFTELNLVASDTVKGNITLRLQNVPWDQALELVLKTKGLDKRQVGNVLMVAPAAEISERERQEIEAQKQVEELAPLQSEFIRVRYADAAELFKLFDRNENDNNGNDNGPSTGSILSPRGSVIVDERTNSLLITETAERLDEFRRLIALIDVPVRQVQIEARIVRASSDFDRSLGVKWGGAYVKQDGDKVYSANGDIASDQSTQTNYLSALAAGSSTYTAVPGLVTDLGVSGAAGSFALGFISPDVLLNLELSALESKGRGEIVSQPRVVTGDKEPAVIKSGTEIPYPQSSANGETTIAFKEAVLKLDVTPIITPDDRIIMDLTINQDTIGSLVISTGLGGQVPTIDTTELKTRVLVSNGETVVLGGVYDQIDVQSETKVPLLGDIPFFGHLFKTTTVTREKQETLIFITPRILADSLVD</sequence>
<keyword evidence="5" id="KW-0653">Protein transport</keyword>
<evidence type="ECO:0000313" key="11">
    <source>
        <dbReference type="EMBL" id="GAA4097629.1"/>
    </source>
</evidence>
<dbReference type="PROSITE" id="PS00875">
    <property type="entry name" value="T2SP_D"/>
    <property type="match status" value="1"/>
</dbReference>
<dbReference type="InterPro" id="IPR051808">
    <property type="entry name" value="Type_IV_pilus_biogenesis"/>
</dbReference>
<dbReference type="Gene3D" id="3.30.1370.130">
    <property type="match status" value="1"/>
</dbReference>
<dbReference type="InterPro" id="IPR004845">
    <property type="entry name" value="T2SS_GspD_CS"/>
</dbReference>